<evidence type="ECO:0000313" key="2">
    <source>
        <dbReference type="EMBL" id="EAY28524.1"/>
    </source>
</evidence>
<dbReference type="OrthoDB" id="1120747at2"/>
<feature type="coiled-coil region" evidence="1">
    <location>
        <begin position="265"/>
        <end position="345"/>
    </location>
</feature>
<dbReference type="eggNOG" id="ENOG5030YA2">
    <property type="taxonomic scope" value="Bacteria"/>
</dbReference>
<organism evidence="2 3">
    <name type="scientific">Microscilla marina ATCC 23134</name>
    <dbReference type="NCBI Taxonomy" id="313606"/>
    <lineage>
        <taxon>Bacteria</taxon>
        <taxon>Pseudomonadati</taxon>
        <taxon>Bacteroidota</taxon>
        <taxon>Cytophagia</taxon>
        <taxon>Cytophagales</taxon>
        <taxon>Microscillaceae</taxon>
        <taxon>Microscilla</taxon>
    </lineage>
</organism>
<dbReference type="EMBL" id="AAWS01000015">
    <property type="protein sequence ID" value="EAY28524.1"/>
    <property type="molecule type" value="Genomic_DNA"/>
</dbReference>
<keyword evidence="1" id="KW-0175">Coiled coil</keyword>
<dbReference type="RefSeq" id="WP_002697755.1">
    <property type="nucleotide sequence ID" value="NZ_AAWS01000015.1"/>
</dbReference>
<protein>
    <submittedName>
        <fullName evidence="2">Uncharacterized protein</fullName>
    </submittedName>
</protein>
<comment type="caution">
    <text evidence="2">The sequence shown here is derived from an EMBL/GenBank/DDBJ whole genome shotgun (WGS) entry which is preliminary data.</text>
</comment>
<accession>A1ZLZ2</accession>
<dbReference type="AlphaFoldDB" id="A1ZLZ2"/>
<evidence type="ECO:0000313" key="3">
    <source>
        <dbReference type="Proteomes" id="UP000004095"/>
    </source>
</evidence>
<dbReference type="Proteomes" id="UP000004095">
    <property type="component" value="Unassembled WGS sequence"/>
</dbReference>
<proteinExistence type="predicted"/>
<gene>
    <name evidence="2" type="ORF">M23134_04371</name>
</gene>
<name>A1ZLZ2_MICM2</name>
<evidence type="ECO:0000256" key="1">
    <source>
        <dbReference type="SAM" id="Coils"/>
    </source>
</evidence>
<keyword evidence="3" id="KW-1185">Reference proteome</keyword>
<sequence>MTRLNDKILEDFITQHRKALEVFEPPAEMWQRIAEELDNDAPIALDEEEDGSDMHTLETFISQNQSDLDLFEPPTEAWQRIAGALDNVSTERDQEDAQLEGFVMERQDEFDVFEPSLEVWQKIAEEISDPVLTEPTQSSPSHHQTTTDELLEQFVTKTRDEFNMFEPPAEIWQQVSGALDNDYTGKVITLSYRSIWKIASAAAVILLVGFIGVKFWGGQTPASTHDNMATTEDSTILKNTLADDFNLKELDPELAEAESYYTELIAEKKKELDKYSLEDVTLKEEFKGDISELDSTYNALRKELYNVPSKDKVSEAMILNLQTRIEILNQQLKILEKAKKKTKGKKNEKMDI</sequence>
<reference evidence="2 3" key="1">
    <citation type="submission" date="2007-01" db="EMBL/GenBank/DDBJ databases">
        <authorList>
            <person name="Haygood M."/>
            <person name="Podell S."/>
            <person name="Anderson C."/>
            <person name="Hopkinson B."/>
            <person name="Roe K."/>
            <person name="Barbeau K."/>
            <person name="Gaasterland T."/>
            <person name="Ferriera S."/>
            <person name="Johnson J."/>
            <person name="Kravitz S."/>
            <person name="Beeson K."/>
            <person name="Sutton G."/>
            <person name="Rogers Y.-H."/>
            <person name="Friedman R."/>
            <person name="Frazier M."/>
            <person name="Venter J.C."/>
        </authorList>
    </citation>
    <scope>NUCLEOTIDE SEQUENCE [LARGE SCALE GENOMIC DNA]</scope>
    <source>
        <strain evidence="2 3">ATCC 23134</strain>
    </source>
</reference>